<accession>A0AAE0CCH6</accession>
<protein>
    <submittedName>
        <fullName evidence="2">Uncharacterized protein</fullName>
    </submittedName>
</protein>
<name>A0AAE0CCH6_9CHLO</name>
<evidence type="ECO:0000313" key="4">
    <source>
        <dbReference type="Proteomes" id="UP001190700"/>
    </source>
</evidence>
<comment type="caution">
    <text evidence="2">The sequence shown here is derived from an EMBL/GenBank/DDBJ whole genome shotgun (WGS) entry which is preliminary data.</text>
</comment>
<sequence length="165" mass="17923">MDAIDKAVNNNFMQGRRMKAVSDWAIRHGKGLLQSFADVGNIASYAHTFVMSSFAVDGGIDLAEFADGRELMQTVRAGAVKWLPQRGIPAADTHRPDKVASNNGPAGPPAEAVASKKAPPPSEARPEWALVRSFLEAKDADFLPSDLHLMRAGRSKRPTMLWSKI</sequence>
<reference evidence="2" key="2">
    <citation type="submission" date="2023-06" db="EMBL/GenBank/DDBJ databases">
        <title>Long-read-based genome assembly of the green algal bacterivore Cymbomonas tetramitiformis.</title>
        <authorList>
            <person name="Gyaltshen Y."/>
            <person name="Rozenberg A."/>
            <person name="Paasch A."/>
            <person name="Burns J.A."/>
            <person name="Warring S."/>
            <person name="Larson R."/>
            <person name="Maurer-Alcala X."/>
            <person name="Dacks J."/>
            <person name="Kim E."/>
        </authorList>
    </citation>
    <scope>NUCLEOTIDE SEQUENCE</scope>
    <source>
        <strain evidence="2">PLY_AMNH</strain>
    </source>
</reference>
<dbReference type="Proteomes" id="UP001190700">
    <property type="component" value="Unassembled WGS sequence"/>
</dbReference>
<feature type="region of interest" description="Disordered" evidence="1">
    <location>
        <begin position="87"/>
        <end position="124"/>
    </location>
</feature>
<evidence type="ECO:0000256" key="1">
    <source>
        <dbReference type="SAM" id="MobiDB-lite"/>
    </source>
</evidence>
<dbReference type="EMBL" id="LGRX02025356">
    <property type="protein sequence ID" value="KAK3252528.1"/>
    <property type="molecule type" value="Genomic_DNA"/>
</dbReference>
<reference evidence="2 4" key="1">
    <citation type="journal article" date="2015" name="Genome Biol. Evol.">
        <title>Comparative Genomics of a Bacterivorous Green Alga Reveals Evolutionary Causalities and Consequences of Phago-Mixotrophic Mode of Nutrition.</title>
        <authorList>
            <person name="Burns J.A."/>
            <person name="Paasch A."/>
            <person name="Narechania A."/>
            <person name="Kim E."/>
        </authorList>
    </citation>
    <scope>NUCLEOTIDE SEQUENCE [LARGE SCALE GENOMIC DNA]</scope>
    <source>
        <strain evidence="2">PLY_AMNH</strain>
    </source>
</reference>
<evidence type="ECO:0000313" key="3">
    <source>
        <dbReference type="EMBL" id="KAK3252528.1"/>
    </source>
</evidence>
<evidence type="ECO:0000313" key="2">
    <source>
        <dbReference type="EMBL" id="KAK3252526.1"/>
    </source>
</evidence>
<dbReference type="AlphaFoldDB" id="A0AAE0CCH6"/>
<keyword evidence="4" id="KW-1185">Reference proteome</keyword>
<dbReference type="EMBL" id="LGRX02025357">
    <property type="protein sequence ID" value="KAK3252526.1"/>
    <property type="molecule type" value="Genomic_DNA"/>
</dbReference>
<proteinExistence type="predicted"/>
<gene>
    <name evidence="3" type="ORF">CYMTET_38177</name>
    <name evidence="2" type="ORF">CYMTET_38179</name>
</gene>
<organism evidence="2 4">
    <name type="scientific">Cymbomonas tetramitiformis</name>
    <dbReference type="NCBI Taxonomy" id="36881"/>
    <lineage>
        <taxon>Eukaryota</taxon>
        <taxon>Viridiplantae</taxon>
        <taxon>Chlorophyta</taxon>
        <taxon>Pyramimonadophyceae</taxon>
        <taxon>Pyramimonadales</taxon>
        <taxon>Pyramimonadaceae</taxon>
        <taxon>Cymbomonas</taxon>
    </lineage>
</organism>